<dbReference type="GO" id="GO:0006644">
    <property type="term" value="P:phospholipid metabolic process"/>
    <property type="evidence" value="ECO:0007669"/>
    <property type="project" value="InterPro"/>
</dbReference>
<gene>
    <name evidence="9" type="ORF">EK21DRAFT_103397</name>
</gene>
<dbReference type="Gene3D" id="1.20.144.10">
    <property type="entry name" value="Phosphatidic acid phosphatase type 2/haloperoxidase"/>
    <property type="match status" value="1"/>
</dbReference>
<dbReference type="Pfam" id="PF01569">
    <property type="entry name" value="PAP2"/>
    <property type="match status" value="1"/>
</dbReference>
<feature type="transmembrane region" description="Helical" evidence="7">
    <location>
        <begin position="270"/>
        <end position="288"/>
    </location>
</feature>
<dbReference type="GO" id="GO:0016020">
    <property type="term" value="C:membrane"/>
    <property type="evidence" value="ECO:0007669"/>
    <property type="project" value="UniProtKB-SubCell"/>
</dbReference>
<dbReference type="Proteomes" id="UP000799777">
    <property type="component" value="Unassembled WGS sequence"/>
</dbReference>
<accession>A0A9P4H0N9</accession>
<organism evidence="9 10">
    <name type="scientific">Setomelanomma holmii</name>
    <dbReference type="NCBI Taxonomy" id="210430"/>
    <lineage>
        <taxon>Eukaryota</taxon>
        <taxon>Fungi</taxon>
        <taxon>Dikarya</taxon>
        <taxon>Ascomycota</taxon>
        <taxon>Pezizomycotina</taxon>
        <taxon>Dothideomycetes</taxon>
        <taxon>Pleosporomycetidae</taxon>
        <taxon>Pleosporales</taxon>
        <taxon>Pleosporineae</taxon>
        <taxon>Phaeosphaeriaceae</taxon>
        <taxon>Setomelanomma</taxon>
    </lineage>
</organism>
<dbReference type="GO" id="GO:0046839">
    <property type="term" value="P:phospholipid dephosphorylation"/>
    <property type="evidence" value="ECO:0007669"/>
    <property type="project" value="TreeGrafter"/>
</dbReference>
<dbReference type="InterPro" id="IPR043216">
    <property type="entry name" value="PAP-like"/>
</dbReference>
<feature type="transmembrane region" description="Helical" evidence="7">
    <location>
        <begin position="300"/>
        <end position="319"/>
    </location>
</feature>
<evidence type="ECO:0000256" key="4">
    <source>
        <dbReference type="ARBA" id="ARBA00022989"/>
    </source>
</evidence>
<dbReference type="InterPro" id="IPR036938">
    <property type="entry name" value="PAP2/HPO_sf"/>
</dbReference>
<evidence type="ECO:0000256" key="5">
    <source>
        <dbReference type="ARBA" id="ARBA00023136"/>
    </source>
</evidence>
<sequence>MSTASGPPQPLEPPPLPQSTPHRDIEAANHLKHRRRHPLVPGFDEPPPFLTFLRRNWYDILTQLLCVLIAFLLYRFSPPLTPRYFPVYPGVGKSAWGLKHGKPYLAEYITTITSAVVSFAVPAAVMGAIALWGTRDFRDGNAALIGLGYALSTSALFNSFIKIFIGGLRPHFLSICQPTNPPAIPGGGPSKNWYHAAQVCTGDNDKVKEAQMSFPSGHSSAAFGGFVFLTLYLNGKFKILSSGRHFRDYYGSNVSQERQTAATHQRAHHWKFVVFVTPWCIAILIAGSKIRDEWHHPVDVVFGALVGILFAHVAYRMVYRSVYDWRTNHVPMAETRAERGKDE</sequence>
<dbReference type="OrthoDB" id="10030083at2759"/>
<dbReference type="AlphaFoldDB" id="A0A9P4H0N9"/>
<keyword evidence="10" id="KW-1185">Reference proteome</keyword>
<dbReference type="GO" id="GO:0008195">
    <property type="term" value="F:phosphatidate phosphatase activity"/>
    <property type="evidence" value="ECO:0007669"/>
    <property type="project" value="TreeGrafter"/>
</dbReference>
<keyword evidence="5 7" id="KW-0472">Membrane</keyword>
<feature type="transmembrane region" description="Helical" evidence="7">
    <location>
        <begin position="144"/>
        <end position="165"/>
    </location>
</feature>
<dbReference type="PANTHER" id="PTHR10165:SF84">
    <property type="entry name" value="PHOSPHATIDIC ACID PHOSPHATASE BETA"/>
    <property type="match status" value="1"/>
</dbReference>
<evidence type="ECO:0000256" key="3">
    <source>
        <dbReference type="ARBA" id="ARBA00022692"/>
    </source>
</evidence>
<feature type="domain" description="Phosphatidic acid phosphatase type 2/haloperoxidase" evidence="8">
    <location>
        <begin position="144"/>
        <end position="315"/>
    </location>
</feature>
<dbReference type="SUPFAM" id="SSF48317">
    <property type="entry name" value="Acid phosphatase/Vanadium-dependent haloperoxidase"/>
    <property type="match status" value="1"/>
</dbReference>
<keyword evidence="4 7" id="KW-1133">Transmembrane helix</keyword>
<evidence type="ECO:0000259" key="8">
    <source>
        <dbReference type="SMART" id="SM00014"/>
    </source>
</evidence>
<feature type="region of interest" description="Disordered" evidence="6">
    <location>
        <begin position="1"/>
        <end position="22"/>
    </location>
</feature>
<evidence type="ECO:0000256" key="7">
    <source>
        <dbReference type="SAM" id="Phobius"/>
    </source>
</evidence>
<keyword evidence="3 7" id="KW-0812">Transmembrane</keyword>
<name>A0A9P4H0N9_9PLEO</name>
<protein>
    <submittedName>
        <fullName evidence="9">PAP2-domain-containing protein</fullName>
    </submittedName>
</protein>
<dbReference type="SMART" id="SM00014">
    <property type="entry name" value="acidPPc"/>
    <property type="match status" value="1"/>
</dbReference>
<feature type="compositionally biased region" description="Pro residues" evidence="6">
    <location>
        <begin position="7"/>
        <end position="18"/>
    </location>
</feature>
<evidence type="ECO:0000313" key="10">
    <source>
        <dbReference type="Proteomes" id="UP000799777"/>
    </source>
</evidence>
<comment type="subcellular location">
    <subcellularLocation>
        <location evidence="1">Membrane</location>
        <topology evidence="1">Multi-pass membrane protein</topology>
    </subcellularLocation>
</comment>
<feature type="transmembrane region" description="Helical" evidence="7">
    <location>
        <begin position="57"/>
        <end position="76"/>
    </location>
</feature>
<dbReference type="InterPro" id="IPR000326">
    <property type="entry name" value="PAP2/HPO"/>
</dbReference>
<dbReference type="CDD" id="cd03390">
    <property type="entry name" value="PAP2_containing_1_like"/>
    <property type="match status" value="1"/>
</dbReference>
<reference evidence="9" key="1">
    <citation type="journal article" date="2020" name="Stud. Mycol.">
        <title>101 Dothideomycetes genomes: a test case for predicting lifestyles and emergence of pathogens.</title>
        <authorList>
            <person name="Haridas S."/>
            <person name="Albert R."/>
            <person name="Binder M."/>
            <person name="Bloem J."/>
            <person name="Labutti K."/>
            <person name="Salamov A."/>
            <person name="Andreopoulos B."/>
            <person name="Baker S."/>
            <person name="Barry K."/>
            <person name="Bills G."/>
            <person name="Bluhm B."/>
            <person name="Cannon C."/>
            <person name="Castanera R."/>
            <person name="Culley D."/>
            <person name="Daum C."/>
            <person name="Ezra D."/>
            <person name="Gonzalez J."/>
            <person name="Henrissat B."/>
            <person name="Kuo A."/>
            <person name="Liang C."/>
            <person name="Lipzen A."/>
            <person name="Lutzoni F."/>
            <person name="Magnuson J."/>
            <person name="Mondo S."/>
            <person name="Nolan M."/>
            <person name="Ohm R."/>
            <person name="Pangilinan J."/>
            <person name="Park H.-J."/>
            <person name="Ramirez L."/>
            <person name="Alfaro M."/>
            <person name="Sun H."/>
            <person name="Tritt A."/>
            <person name="Yoshinaga Y."/>
            <person name="Zwiers L.-H."/>
            <person name="Turgeon B."/>
            <person name="Goodwin S."/>
            <person name="Spatafora J."/>
            <person name="Crous P."/>
            <person name="Grigoriev I."/>
        </authorList>
    </citation>
    <scope>NUCLEOTIDE SEQUENCE</scope>
    <source>
        <strain evidence="9">CBS 110217</strain>
    </source>
</reference>
<evidence type="ECO:0000256" key="6">
    <source>
        <dbReference type="SAM" id="MobiDB-lite"/>
    </source>
</evidence>
<feature type="transmembrane region" description="Helical" evidence="7">
    <location>
        <begin position="108"/>
        <end position="132"/>
    </location>
</feature>
<evidence type="ECO:0000256" key="2">
    <source>
        <dbReference type="ARBA" id="ARBA00008816"/>
    </source>
</evidence>
<evidence type="ECO:0000256" key="1">
    <source>
        <dbReference type="ARBA" id="ARBA00004141"/>
    </source>
</evidence>
<evidence type="ECO:0000313" key="9">
    <source>
        <dbReference type="EMBL" id="KAF2026233.1"/>
    </source>
</evidence>
<comment type="similarity">
    <text evidence="2">Belongs to the PA-phosphatase related phosphoesterase family.</text>
</comment>
<feature type="transmembrane region" description="Helical" evidence="7">
    <location>
        <begin position="217"/>
        <end position="235"/>
    </location>
</feature>
<dbReference type="PANTHER" id="PTHR10165">
    <property type="entry name" value="LIPID PHOSPHATE PHOSPHATASE"/>
    <property type="match status" value="1"/>
</dbReference>
<comment type="caution">
    <text evidence="9">The sequence shown here is derived from an EMBL/GenBank/DDBJ whole genome shotgun (WGS) entry which is preliminary data.</text>
</comment>
<dbReference type="EMBL" id="ML978247">
    <property type="protein sequence ID" value="KAF2026233.1"/>
    <property type="molecule type" value="Genomic_DNA"/>
</dbReference>
<proteinExistence type="inferred from homology"/>